<feature type="transmembrane region" description="Helical" evidence="3">
    <location>
        <begin position="147"/>
        <end position="171"/>
    </location>
</feature>
<comment type="caution">
    <text evidence="5">The sequence shown here is derived from an EMBL/GenBank/DDBJ whole genome shotgun (WGS) entry which is preliminary data.</text>
</comment>
<dbReference type="InterPro" id="IPR036097">
    <property type="entry name" value="HisK_dim/P_sf"/>
</dbReference>
<dbReference type="Pfam" id="PF00512">
    <property type="entry name" value="HisKA"/>
    <property type="match status" value="1"/>
</dbReference>
<name>A0A1V9FFT5_9BACT</name>
<dbReference type="EC" id="2.7.13.3" evidence="2"/>
<keyword evidence="3" id="KW-0472">Membrane</keyword>
<dbReference type="AlphaFoldDB" id="A0A1V9FFT5"/>
<protein>
    <recommendedName>
        <fullName evidence="2">histidine kinase</fullName>
        <ecNumber evidence="2">2.7.13.3</ecNumber>
    </recommendedName>
</protein>
<evidence type="ECO:0000256" key="2">
    <source>
        <dbReference type="ARBA" id="ARBA00012438"/>
    </source>
</evidence>
<dbReference type="RefSeq" id="WP_081156095.1">
    <property type="nucleotide sequence ID" value="NZ_LVYD01000124.1"/>
</dbReference>
<feature type="transmembrane region" description="Helical" evidence="3">
    <location>
        <begin position="12"/>
        <end position="30"/>
    </location>
</feature>
<evidence type="ECO:0000313" key="6">
    <source>
        <dbReference type="Proteomes" id="UP000192796"/>
    </source>
</evidence>
<comment type="catalytic activity">
    <reaction evidence="1">
        <text>ATP + protein L-histidine = ADP + protein N-phospho-L-histidine.</text>
        <dbReference type="EC" id="2.7.13.3"/>
    </reaction>
</comment>
<gene>
    <name evidence="5" type="ORF">A3860_11245</name>
</gene>
<evidence type="ECO:0000313" key="5">
    <source>
        <dbReference type="EMBL" id="OQP57131.1"/>
    </source>
</evidence>
<proteinExistence type="predicted"/>
<evidence type="ECO:0000256" key="1">
    <source>
        <dbReference type="ARBA" id="ARBA00000085"/>
    </source>
</evidence>
<keyword evidence="6" id="KW-1185">Reference proteome</keyword>
<dbReference type="EMBL" id="LVYD01000124">
    <property type="protein sequence ID" value="OQP57131.1"/>
    <property type="molecule type" value="Genomic_DNA"/>
</dbReference>
<organism evidence="5 6">
    <name type="scientific">Niastella vici</name>
    <dbReference type="NCBI Taxonomy" id="1703345"/>
    <lineage>
        <taxon>Bacteria</taxon>
        <taxon>Pseudomonadati</taxon>
        <taxon>Bacteroidota</taxon>
        <taxon>Chitinophagia</taxon>
        <taxon>Chitinophagales</taxon>
        <taxon>Chitinophagaceae</taxon>
        <taxon>Niastella</taxon>
    </lineage>
</organism>
<keyword evidence="3" id="KW-1133">Transmembrane helix</keyword>
<accession>A0A1V9FFT5</accession>
<dbReference type="Proteomes" id="UP000192796">
    <property type="component" value="Unassembled WGS sequence"/>
</dbReference>
<evidence type="ECO:0000256" key="3">
    <source>
        <dbReference type="SAM" id="Phobius"/>
    </source>
</evidence>
<dbReference type="OrthoDB" id="9826701at2"/>
<dbReference type="GO" id="GO:0000155">
    <property type="term" value="F:phosphorelay sensor kinase activity"/>
    <property type="evidence" value="ECO:0007669"/>
    <property type="project" value="InterPro"/>
</dbReference>
<keyword evidence="3" id="KW-0812">Transmembrane</keyword>
<feature type="domain" description="Signal transduction histidine kinase dimerisation/phosphoacceptor" evidence="4">
    <location>
        <begin position="183"/>
        <end position="242"/>
    </location>
</feature>
<sequence>MGRRSTKLKIAFFSVLLTGFVVIQYSYVISLRKDKLERFKSRVISCMARTGEKIASNNSKDVLTNSELAFLLQQSFSAKGLGDLQFEYSFGSGNKQLASRDFNEKLKANPANLVLCYELPPFGRQEIAAPPLTLVVPYWKKIALKELGWVIAAAVFFTLMLAAIFWVAIILGDRRQQLFYDNREKIIQYLMQQLETPLSTMSVAAEALRNKTVMHDPGQTSYYQQVINEENKRMREQVEKLLRELM</sequence>
<reference evidence="5 6" key="1">
    <citation type="submission" date="2016-03" db="EMBL/GenBank/DDBJ databases">
        <title>Niastella vici sp. nov., isolated from farmland soil.</title>
        <authorList>
            <person name="Chen L."/>
            <person name="Wang D."/>
            <person name="Yang S."/>
            <person name="Wang G."/>
        </authorList>
    </citation>
    <scope>NUCLEOTIDE SEQUENCE [LARGE SCALE GENOMIC DNA]</scope>
    <source>
        <strain evidence="5 6">DJ57</strain>
    </source>
</reference>
<evidence type="ECO:0000259" key="4">
    <source>
        <dbReference type="Pfam" id="PF00512"/>
    </source>
</evidence>
<dbReference type="InterPro" id="IPR003661">
    <property type="entry name" value="HisK_dim/P_dom"/>
</dbReference>
<dbReference type="STRING" id="1703345.A3860_11245"/>
<dbReference type="SUPFAM" id="SSF47384">
    <property type="entry name" value="Homodimeric domain of signal transducing histidine kinase"/>
    <property type="match status" value="1"/>
</dbReference>